<organism evidence="4 5">
    <name type="scientific">Actinacidiphila glaucinigra</name>
    <dbReference type="NCBI Taxonomy" id="235986"/>
    <lineage>
        <taxon>Bacteria</taxon>
        <taxon>Bacillati</taxon>
        <taxon>Actinomycetota</taxon>
        <taxon>Actinomycetes</taxon>
        <taxon>Kitasatosporales</taxon>
        <taxon>Streptomycetaceae</taxon>
        <taxon>Actinacidiphila</taxon>
    </lineage>
</organism>
<dbReference type="GO" id="GO:0018189">
    <property type="term" value="P:pyrroloquinoline quinone biosynthetic process"/>
    <property type="evidence" value="ECO:0007669"/>
    <property type="project" value="UniProtKB-UniPathway"/>
</dbReference>
<sequence length="40" mass="4528">MESQPMESQLESQLAVWETPEFEEIAVAAEVTAYVARLED</sequence>
<comment type="similarity">
    <text evidence="2">Belongs to the PqqA family.</text>
</comment>
<accession>A0A239NW09</accession>
<evidence type="ECO:0000256" key="3">
    <source>
        <dbReference type="ARBA" id="ARBA00015086"/>
    </source>
</evidence>
<dbReference type="RefSeq" id="WP_089229243.1">
    <property type="nucleotide sequence ID" value="NZ_FZOF01000050.1"/>
</dbReference>
<evidence type="ECO:0000256" key="2">
    <source>
        <dbReference type="ARBA" id="ARBA00009325"/>
    </source>
</evidence>
<evidence type="ECO:0000313" key="4">
    <source>
        <dbReference type="EMBL" id="SNT58544.1"/>
    </source>
</evidence>
<dbReference type="InterPro" id="IPR011725">
    <property type="entry name" value="PQQ_synth_PqqA"/>
</dbReference>
<proteinExistence type="inferred from homology"/>
<evidence type="ECO:0000313" key="5">
    <source>
        <dbReference type="Proteomes" id="UP000198280"/>
    </source>
</evidence>
<reference evidence="4 5" key="1">
    <citation type="submission" date="2017-06" db="EMBL/GenBank/DDBJ databases">
        <authorList>
            <person name="Kim H.J."/>
            <person name="Triplett B.A."/>
        </authorList>
    </citation>
    <scope>NUCLEOTIDE SEQUENCE [LARGE SCALE GENOMIC DNA]</scope>
    <source>
        <strain evidence="4 5">CGMCC 4.1858</strain>
    </source>
</reference>
<dbReference type="EMBL" id="FZOF01000050">
    <property type="protein sequence ID" value="SNT58544.1"/>
    <property type="molecule type" value="Genomic_DNA"/>
</dbReference>
<dbReference type="UniPathway" id="UPA00539"/>
<dbReference type="Pfam" id="PF08042">
    <property type="entry name" value="PqqA"/>
    <property type="match status" value="1"/>
</dbReference>
<gene>
    <name evidence="4" type="ORF">SAMN05216252_15010</name>
</gene>
<protein>
    <recommendedName>
        <fullName evidence="3">Coenzyme PQQ synthesis protein A</fullName>
    </recommendedName>
</protein>
<comment type="pathway">
    <text evidence="1">Cofactor biosynthesis; pyrroloquinoline quinone biosynthesis.</text>
</comment>
<evidence type="ECO:0000256" key="1">
    <source>
        <dbReference type="ARBA" id="ARBA00004886"/>
    </source>
</evidence>
<dbReference type="AlphaFoldDB" id="A0A239NW09"/>
<dbReference type="Proteomes" id="UP000198280">
    <property type="component" value="Unassembled WGS sequence"/>
</dbReference>
<name>A0A239NW09_9ACTN</name>
<keyword evidence="5" id="KW-1185">Reference proteome</keyword>
<dbReference type="NCBIfam" id="TIGR02107">
    <property type="entry name" value="PQQ_syn_pqqA"/>
    <property type="match status" value="1"/>
</dbReference>